<organism evidence="1 2">
    <name type="scientific">Trichonephila inaurata madagascariensis</name>
    <dbReference type="NCBI Taxonomy" id="2747483"/>
    <lineage>
        <taxon>Eukaryota</taxon>
        <taxon>Metazoa</taxon>
        <taxon>Ecdysozoa</taxon>
        <taxon>Arthropoda</taxon>
        <taxon>Chelicerata</taxon>
        <taxon>Arachnida</taxon>
        <taxon>Araneae</taxon>
        <taxon>Araneomorphae</taxon>
        <taxon>Entelegynae</taxon>
        <taxon>Araneoidea</taxon>
        <taxon>Nephilidae</taxon>
        <taxon>Trichonephila</taxon>
        <taxon>Trichonephila inaurata</taxon>
    </lineage>
</organism>
<protein>
    <submittedName>
        <fullName evidence="1">Uncharacterized protein</fullName>
    </submittedName>
</protein>
<evidence type="ECO:0000313" key="2">
    <source>
        <dbReference type="Proteomes" id="UP000886998"/>
    </source>
</evidence>
<dbReference type="AlphaFoldDB" id="A0A8X6XBV9"/>
<keyword evidence="2" id="KW-1185">Reference proteome</keyword>
<name>A0A8X6XBV9_9ARAC</name>
<proteinExistence type="predicted"/>
<dbReference type="OrthoDB" id="6428225at2759"/>
<dbReference type="EMBL" id="BMAV01007130">
    <property type="protein sequence ID" value="GFY49679.1"/>
    <property type="molecule type" value="Genomic_DNA"/>
</dbReference>
<feature type="non-terminal residue" evidence="1">
    <location>
        <position position="1"/>
    </location>
</feature>
<reference evidence="1" key="1">
    <citation type="submission" date="2020-08" db="EMBL/GenBank/DDBJ databases">
        <title>Multicomponent nature underlies the extraordinary mechanical properties of spider dragline silk.</title>
        <authorList>
            <person name="Kono N."/>
            <person name="Nakamura H."/>
            <person name="Mori M."/>
            <person name="Yoshida Y."/>
            <person name="Ohtoshi R."/>
            <person name="Malay A.D."/>
            <person name="Moran D.A.P."/>
            <person name="Tomita M."/>
            <person name="Numata K."/>
            <person name="Arakawa K."/>
        </authorList>
    </citation>
    <scope>NUCLEOTIDE SEQUENCE</scope>
</reference>
<accession>A0A8X6XBV9</accession>
<gene>
    <name evidence="1" type="ORF">TNIN_410461</name>
</gene>
<sequence>WKIWERKKRNVLFCSLQMYLQMIDVKFLIITWHLLVVVTASYDVGEIADNKSSTASSK</sequence>
<evidence type="ECO:0000313" key="1">
    <source>
        <dbReference type="EMBL" id="GFY49679.1"/>
    </source>
</evidence>
<comment type="caution">
    <text evidence="1">The sequence shown here is derived from an EMBL/GenBank/DDBJ whole genome shotgun (WGS) entry which is preliminary data.</text>
</comment>
<dbReference type="Proteomes" id="UP000886998">
    <property type="component" value="Unassembled WGS sequence"/>
</dbReference>